<feature type="transmembrane region" description="Helical" evidence="7">
    <location>
        <begin position="73"/>
        <end position="94"/>
    </location>
</feature>
<keyword evidence="4 7" id="KW-0812">Transmembrane</keyword>
<feature type="transmembrane region" description="Helical" evidence="7">
    <location>
        <begin position="9"/>
        <end position="30"/>
    </location>
</feature>
<dbReference type="InterPro" id="IPR003362">
    <property type="entry name" value="Bact_transf"/>
</dbReference>
<evidence type="ECO:0000256" key="4">
    <source>
        <dbReference type="ARBA" id="ARBA00022692"/>
    </source>
</evidence>
<dbReference type="NCBIfam" id="TIGR03025">
    <property type="entry name" value="EPS_sugtrans"/>
    <property type="match status" value="1"/>
</dbReference>
<comment type="subcellular location">
    <subcellularLocation>
        <location evidence="1">Membrane</location>
        <topology evidence="1">Multi-pass membrane protein</topology>
    </subcellularLocation>
</comment>
<organism evidence="9 10">
    <name type="scientific">Candidatus Liptonbacteria bacterium CG11_big_fil_rev_8_21_14_0_20_35_14</name>
    <dbReference type="NCBI Taxonomy" id="1974634"/>
    <lineage>
        <taxon>Bacteria</taxon>
        <taxon>Candidatus Liptoniibacteriota</taxon>
    </lineage>
</organism>
<proteinExistence type="inferred from homology"/>
<accession>A0A2H0N6R9</accession>
<dbReference type="PANTHER" id="PTHR30576:SF0">
    <property type="entry name" value="UNDECAPRENYL-PHOSPHATE N-ACETYLGALACTOSAMINYL 1-PHOSPHATE TRANSFERASE-RELATED"/>
    <property type="match status" value="1"/>
</dbReference>
<evidence type="ECO:0000256" key="1">
    <source>
        <dbReference type="ARBA" id="ARBA00004141"/>
    </source>
</evidence>
<evidence type="ECO:0000259" key="8">
    <source>
        <dbReference type="Pfam" id="PF02397"/>
    </source>
</evidence>
<feature type="transmembrane region" description="Helical" evidence="7">
    <location>
        <begin position="100"/>
        <end position="120"/>
    </location>
</feature>
<name>A0A2H0N6R9_9BACT</name>
<gene>
    <name evidence="9" type="ORF">COV57_03585</name>
</gene>
<feature type="domain" description="Bacterial sugar transferase" evidence="8">
    <location>
        <begin position="255"/>
        <end position="437"/>
    </location>
</feature>
<protein>
    <recommendedName>
        <fullName evidence="8">Bacterial sugar transferase domain-containing protein</fullName>
    </recommendedName>
</protein>
<dbReference type="PANTHER" id="PTHR30576">
    <property type="entry name" value="COLANIC BIOSYNTHESIS UDP-GLUCOSE LIPID CARRIER TRANSFERASE"/>
    <property type="match status" value="1"/>
</dbReference>
<evidence type="ECO:0000256" key="2">
    <source>
        <dbReference type="ARBA" id="ARBA00006464"/>
    </source>
</evidence>
<dbReference type="Pfam" id="PF02397">
    <property type="entry name" value="Bac_transf"/>
    <property type="match status" value="1"/>
</dbReference>
<dbReference type="GO" id="GO:0016780">
    <property type="term" value="F:phosphotransferase activity, for other substituted phosphate groups"/>
    <property type="evidence" value="ECO:0007669"/>
    <property type="project" value="TreeGrafter"/>
</dbReference>
<keyword evidence="6 7" id="KW-0472">Membrane</keyword>
<dbReference type="Proteomes" id="UP000229893">
    <property type="component" value="Unassembled WGS sequence"/>
</dbReference>
<dbReference type="EMBL" id="PCWO01000051">
    <property type="protein sequence ID" value="PIR04600.1"/>
    <property type="molecule type" value="Genomic_DNA"/>
</dbReference>
<evidence type="ECO:0000313" key="9">
    <source>
        <dbReference type="EMBL" id="PIR04600.1"/>
    </source>
</evidence>
<comment type="caution">
    <text evidence="9">The sequence shown here is derived from an EMBL/GenBank/DDBJ whole genome shotgun (WGS) entry which is preliminary data.</text>
</comment>
<evidence type="ECO:0000256" key="7">
    <source>
        <dbReference type="SAM" id="Phobius"/>
    </source>
</evidence>
<sequence length="441" mass="51149">MSIKNKKIIILLSDTGIFFASLSFIISLRYPNNFYANFNLHLIPFSILLPIWLLVFYISGLYEPKVLKNTTGFLQTIIGALIINTLLSVSFFYLTPFFGITPRANLLLFLITFFVLEVLWRGSFNSLLYRQIKNHILLIGQSISTQKIKQLITENPQLGFNIIAHIDSNNILENTDKIEGLIKTKKIQIIIIPQEHKGSLLKIKSIYNKLYFNLEILSTEKFFEATFQKVPLAEINELWFLDYATQNKKNYLLIKRLCEIFLASFLLIILSPLFLLISVAIKLNSKGHIIYKQIRIGKKEKPFTLLKFRSMINNAEKNGAVWSSKNDSRITYIGHLLRKSHLDELPQLINILKGELSFVGPRPERPEFTKELEKNIPFYNMRHLLNPGVTGWAQINFRYGSSHNDAREKLEYELYYIKNCSLSFDLSIIIRTIKTILFTPK</sequence>
<evidence type="ECO:0000256" key="3">
    <source>
        <dbReference type="ARBA" id="ARBA00022679"/>
    </source>
</evidence>
<reference evidence="9 10" key="1">
    <citation type="submission" date="2017-09" db="EMBL/GenBank/DDBJ databases">
        <title>Depth-based differentiation of microbial function through sediment-hosted aquifers and enrichment of novel symbionts in the deep terrestrial subsurface.</title>
        <authorList>
            <person name="Probst A.J."/>
            <person name="Ladd B."/>
            <person name="Jarett J.K."/>
            <person name="Geller-Mcgrath D.E."/>
            <person name="Sieber C.M."/>
            <person name="Emerson J.B."/>
            <person name="Anantharaman K."/>
            <person name="Thomas B.C."/>
            <person name="Malmstrom R."/>
            <person name="Stieglmeier M."/>
            <person name="Klingl A."/>
            <person name="Woyke T."/>
            <person name="Ryan C.M."/>
            <person name="Banfield J.F."/>
        </authorList>
    </citation>
    <scope>NUCLEOTIDE SEQUENCE [LARGE SCALE GENOMIC DNA]</scope>
    <source>
        <strain evidence="9">CG11_big_fil_rev_8_21_14_0_20_35_14</strain>
    </source>
</reference>
<evidence type="ECO:0000256" key="6">
    <source>
        <dbReference type="ARBA" id="ARBA00023136"/>
    </source>
</evidence>
<evidence type="ECO:0000313" key="10">
    <source>
        <dbReference type="Proteomes" id="UP000229893"/>
    </source>
</evidence>
<keyword evidence="3" id="KW-0808">Transferase</keyword>
<comment type="similarity">
    <text evidence="2">Belongs to the bacterial sugar transferase family.</text>
</comment>
<dbReference type="GO" id="GO:0016020">
    <property type="term" value="C:membrane"/>
    <property type="evidence" value="ECO:0007669"/>
    <property type="project" value="UniProtKB-SubCell"/>
</dbReference>
<keyword evidence="5 7" id="KW-1133">Transmembrane helix</keyword>
<dbReference type="AlphaFoldDB" id="A0A2H0N6R9"/>
<feature type="transmembrane region" description="Helical" evidence="7">
    <location>
        <begin position="257"/>
        <end position="281"/>
    </location>
</feature>
<feature type="transmembrane region" description="Helical" evidence="7">
    <location>
        <begin position="42"/>
        <end position="61"/>
    </location>
</feature>
<evidence type="ECO:0000256" key="5">
    <source>
        <dbReference type="ARBA" id="ARBA00022989"/>
    </source>
</evidence>
<dbReference type="InterPro" id="IPR017475">
    <property type="entry name" value="EPS_sugar_tfrase"/>
</dbReference>